<proteinExistence type="predicted"/>
<dbReference type="InterPro" id="IPR050700">
    <property type="entry name" value="YIM1/Zinc_Alcohol_DH_Fams"/>
</dbReference>
<dbReference type="SUPFAM" id="SSF50129">
    <property type="entry name" value="GroES-like"/>
    <property type="match status" value="1"/>
</dbReference>
<dbReference type="GO" id="GO:0016491">
    <property type="term" value="F:oxidoreductase activity"/>
    <property type="evidence" value="ECO:0007669"/>
    <property type="project" value="InterPro"/>
</dbReference>
<dbReference type="PANTHER" id="PTHR11695:SF294">
    <property type="entry name" value="RETICULON-4-INTERACTING PROTEIN 1, MITOCHONDRIAL"/>
    <property type="match status" value="1"/>
</dbReference>
<dbReference type="PANTHER" id="PTHR11695">
    <property type="entry name" value="ALCOHOL DEHYDROGENASE RELATED"/>
    <property type="match status" value="1"/>
</dbReference>
<name>A0A1Y3MCZ0_9BACI</name>
<dbReference type="EMBL" id="MWPX01000036">
    <property type="protein sequence ID" value="OUM46721.1"/>
    <property type="molecule type" value="Genomic_DNA"/>
</dbReference>
<dbReference type="InterPro" id="IPR020843">
    <property type="entry name" value="ER"/>
</dbReference>
<dbReference type="SMART" id="SM00829">
    <property type="entry name" value="PKS_ER"/>
    <property type="match status" value="1"/>
</dbReference>
<gene>
    <name evidence="2" type="ORF">BW425_22110</name>
</gene>
<protein>
    <recommendedName>
        <fullName evidence="1">Enoyl reductase (ER) domain-containing protein</fullName>
    </recommendedName>
</protein>
<dbReference type="SUPFAM" id="SSF51735">
    <property type="entry name" value="NAD(P)-binding Rossmann-fold domains"/>
    <property type="match status" value="1"/>
</dbReference>
<dbReference type="InterPro" id="IPR013154">
    <property type="entry name" value="ADH-like_N"/>
</dbReference>
<evidence type="ECO:0000313" key="2">
    <source>
        <dbReference type="EMBL" id="OUM46721.1"/>
    </source>
</evidence>
<dbReference type="CDD" id="cd05289">
    <property type="entry name" value="MDR_like_2"/>
    <property type="match status" value="1"/>
</dbReference>
<dbReference type="Pfam" id="PF08240">
    <property type="entry name" value="ADH_N"/>
    <property type="match status" value="1"/>
</dbReference>
<reference evidence="2 3" key="1">
    <citation type="submission" date="2017-02" db="EMBL/GenBank/DDBJ databases">
        <title>Bacillus pseudomycoides isolate FSL K6-0042.</title>
        <authorList>
            <person name="Kovac J."/>
        </authorList>
    </citation>
    <scope>NUCLEOTIDE SEQUENCE [LARGE SCALE GENOMIC DNA]</scope>
    <source>
        <strain evidence="2 3">FSL K6-0042</strain>
    </source>
</reference>
<dbReference type="InterPro" id="IPR011032">
    <property type="entry name" value="GroES-like_sf"/>
</dbReference>
<accession>A0A1Y3MCZ0</accession>
<dbReference type="Proteomes" id="UP000195321">
    <property type="component" value="Unassembled WGS sequence"/>
</dbReference>
<organism evidence="2 3">
    <name type="scientific">Bacillus pseudomycoides</name>
    <dbReference type="NCBI Taxonomy" id="64104"/>
    <lineage>
        <taxon>Bacteria</taxon>
        <taxon>Bacillati</taxon>
        <taxon>Bacillota</taxon>
        <taxon>Bacilli</taxon>
        <taxon>Bacillales</taxon>
        <taxon>Bacillaceae</taxon>
        <taxon>Bacillus</taxon>
        <taxon>Bacillus cereus group</taxon>
    </lineage>
</organism>
<sequence length="152" mass="16412">MIGKRERENYKRNCLFHSLLFLGLDASGIVVKVGTNITKYKPGDEVYTKLANVGKGSYAEYVIAKEEHIAKMPENLSFVQAASVPLAGLTAWQSLVDYGRIQKGDRVFIHAGAGGIGSFAILIAKAFGTHVTTTASSVNHVFLKELGADVII</sequence>
<evidence type="ECO:0000259" key="1">
    <source>
        <dbReference type="SMART" id="SM00829"/>
    </source>
</evidence>
<comment type="caution">
    <text evidence="2">The sequence shown here is derived from an EMBL/GenBank/DDBJ whole genome shotgun (WGS) entry which is preliminary data.</text>
</comment>
<dbReference type="Gene3D" id="3.40.50.720">
    <property type="entry name" value="NAD(P)-binding Rossmann-like Domain"/>
    <property type="match status" value="1"/>
</dbReference>
<feature type="domain" description="Enoyl reductase (ER)" evidence="1">
    <location>
        <begin position="3"/>
        <end position="152"/>
    </location>
</feature>
<dbReference type="AlphaFoldDB" id="A0A1Y3MCZ0"/>
<evidence type="ECO:0000313" key="3">
    <source>
        <dbReference type="Proteomes" id="UP000195321"/>
    </source>
</evidence>
<dbReference type="Gene3D" id="3.90.180.10">
    <property type="entry name" value="Medium-chain alcohol dehydrogenases, catalytic domain"/>
    <property type="match status" value="1"/>
</dbReference>
<dbReference type="InterPro" id="IPR036291">
    <property type="entry name" value="NAD(P)-bd_dom_sf"/>
</dbReference>